<accession>A0A177HNW0</accession>
<dbReference type="PATRIC" id="fig|1716141.3.peg.4317"/>
<dbReference type="AlphaFoldDB" id="A0A177HNW0"/>
<sequence>MPALSVGWARIRGMSINMQLRATPESEIREDWTWLAEFMGGALDHFQDELRAGIAEMVEYHFHALHEVYRAAYEPQGSWEWELPIFGGSPVFEATRDHPPFVILRPAVVREAADFLTTASFDDLWEAARPTVLPPFSAFDEAEVKGWFLGHHTDLHAFYSRTASAGQAVVKAFWY</sequence>
<dbReference type="InterPro" id="IPR015068">
    <property type="entry name" value="DUF1877"/>
</dbReference>
<dbReference type="Proteomes" id="UP000077381">
    <property type="component" value="Unassembled WGS sequence"/>
</dbReference>
<proteinExistence type="predicted"/>
<dbReference type="Gene3D" id="3.40.1760.10">
    <property type="entry name" value="YfbM-like super family"/>
    <property type="match status" value="1"/>
</dbReference>
<dbReference type="Pfam" id="PF08974">
    <property type="entry name" value="DUF1877"/>
    <property type="match status" value="1"/>
</dbReference>
<dbReference type="EMBL" id="LOHS01000089">
    <property type="protein sequence ID" value="OAH12426.1"/>
    <property type="molecule type" value="Genomic_DNA"/>
</dbReference>
<evidence type="ECO:0000313" key="1">
    <source>
        <dbReference type="EMBL" id="OAH12426.1"/>
    </source>
</evidence>
<comment type="caution">
    <text evidence="1">The sequence shown here is derived from an EMBL/GenBank/DDBJ whole genome shotgun (WGS) entry which is preliminary data.</text>
</comment>
<evidence type="ECO:0000313" key="2">
    <source>
        <dbReference type="Proteomes" id="UP000077381"/>
    </source>
</evidence>
<evidence type="ECO:0008006" key="3">
    <source>
        <dbReference type="Google" id="ProtNLM"/>
    </source>
</evidence>
<keyword evidence="2" id="KW-1185">Reference proteome</keyword>
<organism evidence="1 2">
    <name type="scientific">Streptomyces jeddahensis</name>
    <dbReference type="NCBI Taxonomy" id="1716141"/>
    <lineage>
        <taxon>Bacteria</taxon>
        <taxon>Bacillati</taxon>
        <taxon>Actinomycetota</taxon>
        <taxon>Actinomycetes</taxon>
        <taxon>Kitasatosporales</taxon>
        <taxon>Streptomycetaceae</taxon>
        <taxon>Streptomyces</taxon>
    </lineage>
</organism>
<dbReference type="InterPro" id="IPR035944">
    <property type="entry name" value="YfbM-like_sf"/>
</dbReference>
<gene>
    <name evidence="1" type="ORF">STSP_41030</name>
</gene>
<name>A0A177HNW0_9ACTN</name>
<reference evidence="1 2" key="1">
    <citation type="submission" date="2015-12" db="EMBL/GenBank/DDBJ databases">
        <title>Genome sequence of Streptomyces sp. G25.</title>
        <authorList>
            <person name="Poehlein A."/>
            <person name="Roettig A."/>
            <person name="Hiessl S."/>
            <person name="Hauschild P."/>
            <person name="Schauer J."/>
            <person name="Madkour M.H."/>
            <person name="Al-Ansari A.M."/>
            <person name="Almakishah N.H."/>
            <person name="Steinbuechel A."/>
            <person name="Daniel R."/>
        </authorList>
    </citation>
    <scope>NUCLEOTIDE SEQUENCE [LARGE SCALE GENOMIC DNA]</scope>
    <source>
        <strain evidence="2">G25(2015)</strain>
    </source>
</reference>
<protein>
    <recommendedName>
        <fullName evidence="3">DUF1877 domain-containing protein</fullName>
    </recommendedName>
</protein>